<reference evidence="3" key="2">
    <citation type="submission" date="2021-09" db="EMBL/GenBank/DDBJ databases">
        <authorList>
            <person name="Gilroy R."/>
        </authorList>
    </citation>
    <scope>NUCLEOTIDE SEQUENCE</scope>
    <source>
        <strain evidence="3">CHK149-3286</strain>
    </source>
</reference>
<evidence type="ECO:0000313" key="4">
    <source>
        <dbReference type="Proteomes" id="UP000706163"/>
    </source>
</evidence>
<protein>
    <submittedName>
        <fullName evidence="3">Helix-turn-helix domain-containing protein</fullName>
    </submittedName>
</protein>
<evidence type="ECO:0000259" key="2">
    <source>
        <dbReference type="Pfam" id="PF07261"/>
    </source>
</evidence>
<dbReference type="Pfam" id="PF13730">
    <property type="entry name" value="HTH_36"/>
    <property type="match status" value="1"/>
</dbReference>
<dbReference type="PANTHER" id="PTHR37293">
    <property type="entry name" value="PHAGE REPLICATION PROTEIN-RELATED"/>
    <property type="match status" value="1"/>
</dbReference>
<dbReference type="PANTHER" id="PTHR37293:SF5">
    <property type="entry name" value="DNA REPLICATION PROTEIN"/>
    <property type="match status" value="1"/>
</dbReference>
<dbReference type="Gene3D" id="1.10.10.630">
    <property type="entry name" value="DnaD domain-like"/>
    <property type="match status" value="1"/>
</dbReference>
<dbReference type="InterPro" id="IPR036388">
    <property type="entry name" value="WH-like_DNA-bd_sf"/>
</dbReference>
<comment type="caution">
    <text evidence="3">The sequence shown here is derived from an EMBL/GenBank/DDBJ whole genome shotgun (WGS) entry which is preliminary data.</text>
</comment>
<gene>
    <name evidence="3" type="ORF">K8V85_09555</name>
</gene>
<dbReference type="NCBIfam" id="TIGR01446">
    <property type="entry name" value="DnaD_dom"/>
    <property type="match status" value="1"/>
</dbReference>
<dbReference type="Proteomes" id="UP000706163">
    <property type="component" value="Unassembled WGS sequence"/>
</dbReference>
<dbReference type="SUPFAM" id="SSF158499">
    <property type="entry name" value="DnaD domain-like"/>
    <property type="match status" value="1"/>
</dbReference>
<dbReference type="RefSeq" id="WP_278675879.1">
    <property type="nucleotide sequence ID" value="NZ_DYVT01000110.1"/>
</dbReference>
<dbReference type="EMBL" id="DYVT01000110">
    <property type="protein sequence ID" value="HJF68542.1"/>
    <property type="molecule type" value="Genomic_DNA"/>
</dbReference>
<name>A0A921KWB9_9STAP</name>
<evidence type="ECO:0000256" key="1">
    <source>
        <dbReference type="ARBA" id="ARBA00093462"/>
    </source>
</evidence>
<dbReference type="InterPro" id="IPR034829">
    <property type="entry name" value="DnaD-like_sf"/>
</dbReference>
<dbReference type="Gene3D" id="1.10.10.10">
    <property type="entry name" value="Winged helix-like DNA-binding domain superfamily/Winged helix DNA-binding domain"/>
    <property type="match status" value="1"/>
</dbReference>
<dbReference type="AlphaFoldDB" id="A0A921KWB9"/>
<organism evidence="3 4">
    <name type="scientific">Staphylococcus kloosii</name>
    <dbReference type="NCBI Taxonomy" id="29384"/>
    <lineage>
        <taxon>Bacteria</taxon>
        <taxon>Bacillati</taxon>
        <taxon>Bacillota</taxon>
        <taxon>Bacilli</taxon>
        <taxon>Bacillales</taxon>
        <taxon>Staphylococcaceae</taxon>
        <taxon>Staphylococcus</taxon>
    </lineage>
</organism>
<dbReference type="InterPro" id="IPR006343">
    <property type="entry name" value="DnaB/C_C"/>
</dbReference>
<comment type="similarity">
    <text evidence="1">Belongs to the DnaB/DnaD family.</text>
</comment>
<dbReference type="InterPro" id="IPR053162">
    <property type="entry name" value="DnaD"/>
</dbReference>
<proteinExistence type="inferred from homology"/>
<sequence length="252" mass="29248">MEKPGYYSVIPSHVRYDEDLKPMEIIMYGELTALANFYGYSYATNSYFAKLYNVHKNTVSLWINKLKNKGYIRVEIIRNENNEIEQRKIYINTPYQQKDLEGYQQKDLDPINKNLKGNSTSINITSMNSVWENQHVNNSKPKDKKINDKDPVTKSLSLIQEKYFSQISPIKLESMVTEIEKLGDNAFEIISIAVDYTTSNNKNLNYLTKVINNWADDNVTTVEQAQEKVNGKPKRDNNDWIENALKELGNNE</sequence>
<dbReference type="Pfam" id="PF07261">
    <property type="entry name" value="DnaB_2"/>
    <property type="match status" value="1"/>
</dbReference>
<reference evidence="3" key="1">
    <citation type="journal article" date="2021" name="PeerJ">
        <title>Extensive microbial diversity within the chicken gut microbiome revealed by metagenomics and culture.</title>
        <authorList>
            <person name="Gilroy R."/>
            <person name="Ravi A."/>
            <person name="Getino M."/>
            <person name="Pursley I."/>
            <person name="Horton D.L."/>
            <person name="Alikhan N.F."/>
            <person name="Baker D."/>
            <person name="Gharbi K."/>
            <person name="Hall N."/>
            <person name="Watson M."/>
            <person name="Adriaenssens E.M."/>
            <person name="Foster-Nyarko E."/>
            <person name="Jarju S."/>
            <person name="Secka A."/>
            <person name="Antonio M."/>
            <person name="Oren A."/>
            <person name="Chaudhuri R.R."/>
            <person name="La Ragione R."/>
            <person name="Hildebrand F."/>
            <person name="Pallen M.J."/>
        </authorList>
    </citation>
    <scope>NUCLEOTIDE SEQUENCE</scope>
    <source>
        <strain evidence="3">CHK149-3286</strain>
    </source>
</reference>
<accession>A0A921KWB9</accession>
<evidence type="ECO:0000313" key="3">
    <source>
        <dbReference type="EMBL" id="HJF68542.1"/>
    </source>
</evidence>
<feature type="domain" description="DnaB/C C-terminal" evidence="2">
    <location>
        <begin position="161"/>
        <end position="228"/>
    </location>
</feature>